<feature type="domain" description="Microcystin LR degradation protein MlrC N-terminal" evidence="3">
    <location>
        <begin position="3"/>
        <end position="299"/>
    </location>
</feature>
<name>A0AA42CG33_9PROT</name>
<dbReference type="PIRSF" id="PIRSF012702">
    <property type="entry name" value="UCP012702"/>
    <property type="match status" value="1"/>
</dbReference>
<dbReference type="RefSeq" id="WP_264716226.1">
    <property type="nucleotide sequence ID" value="NZ_JAPDNT010000034.1"/>
</dbReference>
<reference evidence="4" key="1">
    <citation type="submission" date="2022-09" db="EMBL/GenBank/DDBJ databases">
        <title>Rhodovastum sp. nov. RN2-1 isolated from soil in Seongnam, South Korea.</title>
        <authorList>
            <person name="Le N.T."/>
        </authorList>
    </citation>
    <scope>NUCLEOTIDE SEQUENCE</scope>
    <source>
        <strain evidence="4">RN2-1</strain>
    </source>
</reference>
<keyword evidence="1" id="KW-0645">Protease</keyword>
<comment type="function">
    <text evidence="1">Involved in peptidolytic degradation of cyclic heptapeptide hepatotoxin microcystin (MC).</text>
</comment>
<keyword evidence="5" id="KW-1185">Reference proteome</keyword>
<dbReference type="GO" id="GO:0008237">
    <property type="term" value="F:metallopeptidase activity"/>
    <property type="evidence" value="ECO:0007669"/>
    <property type="project" value="UniProtKB-KW"/>
</dbReference>
<comment type="caution">
    <text evidence="4">The sequence shown here is derived from an EMBL/GenBank/DDBJ whole genome shotgun (WGS) entry which is preliminary data.</text>
</comment>
<evidence type="ECO:0000313" key="4">
    <source>
        <dbReference type="EMBL" id="MCW3477289.1"/>
    </source>
</evidence>
<dbReference type="InterPro" id="IPR009197">
    <property type="entry name" value="MlrC"/>
</dbReference>
<evidence type="ECO:0000313" key="5">
    <source>
        <dbReference type="Proteomes" id="UP001165679"/>
    </source>
</evidence>
<evidence type="ECO:0000256" key="1">
    <source>
        <dbReference type="PIRNR" id="PIRNR012702"/>
    </source>
</evidence>
<accession>A0AA42CG33</accession>
<dbReference type="InterPro" id="IPR010799">
    <property type="entry name" value="MlrC_C"/>
</dbReference>
<dbReference type="EMBL" id="JAPDNT010000034">
    <property type="protein sequence ID" value="MCW3477289.1"/>
    <property type="molecule type" value="Genomic_DNA"/>
</dbReference>
<keyword evidence="1" id="KW-0378">Hydrolase</keyword>
<gene>
    <name evidence="4" type="ORF">OL599_22225</name>
</gene>
<keyword evidence="1" id="KW-0482">Metalloprotease</keyword>
<sequence>MTRVAVAGFFHETNCFSPIPGDLDAFLRPATLPGLTLGDDIVTRLDGMNVPVTGAMRVLAEAGHTVMPIAWASAVPCGRVTKDAFETIAGMIVDGVNVAGIAGGFRPDGVYLDLHGAMVAEHLDDPELELIRRLRARLGPDVPVVASFDLHANLSPARVAALDGLAMFRSYPHLDMARTGARAARLLLRCLAGERFAVGFRQLPFLVPLHAQATGEGGPASGLYAAARELETAPGMVGAELALGFPPADVAHCGPSIVTLGTLGADTEAAADALERVALAAESQFSRPLPEATKAVRLALAASGRPVVIADTQDNPGAGGTGDGVGLLRALLDARAPDAVLALLHDPQAARQAHALGTGATARFLLGAHSGAVPERPVEAEFTVDALTDGRIIAQGPMYRGNRWEIGLTALLRHSGVRVLVAERRLQAADTAVLRHAGIEPEQHAIIVLKSSVHFRAEYEAIASSIIVAAAPGLHMADLRAYPYQKLRPGLRRMPQGSPP</sequence>
<dbReference type="AlphaFoldDB" id="A0AA42CG33"/>
<comment type="cofactor">
    <cofactor evidence="1">
        <name>Zn(2+)</name>
        <dbReference type="ChEBI" id="CHEBI:29105"/>
    </cofactor>
    <text evidence="1">Binds 1 zinc ion per subunit.</text>
</comment>
<dbReference type="GO" id="GO:0046872">
    <property type="term" value="F:metal ion binding"/>
    <property type="evidence" value="ECO:0007669"/>
    <property type="project" value="UniProtKB-KW"/>
</dbReference>
<dbReference type="InterPro" id="IPR015995">
    <property type="entry name" value="MlrC_N"/>
</dbReference>
<keyword evidence="1" id="KW-0479">Metal-binding</keyword>
<dbReference type="GO" id="GO:0006508">
    <property type="term" value="P:proteolysis"/>
    <property type="evidence" value="ECO:0007669"/>
    <property type="project" value="UniProtKB-KW"/>
</dbReference>
<reference evidence="4" key="2">
    <citation type="submission" date="2022-10" db="EMBL/GenBank/DDBJ databases">
        <authorList>
            <person name="Trinh H.N."/>
        </authorList>
    </citation>
    <scope>NUCLEOTIDE SEQUENCE</scope>
    <source>
        <strain evidence="4">RN2-1</strain>
    </source>
</reference>
<proteinExistence type="inferred from homology"/>
<protein>
    <recommendedName>
        <fullName evidence="1">Microcystinase C</fullName>
        <shortName evidence="1">MlrC</shortName>
    </recommendedName>
</protein>
<evidence type="ECO:0000259" key="2">
    <source>
        <dbReference type="Pfam" id="PF07171"/>
    </source>
</evidence>
<dbReference type="Proteomes" id="UP001165679">
    <property type="component" value="Unassembled WGS sequence"/>
</dbReference>
<dbReference type="Pfam" id="PF07171">
    <property type="entry name" value="MlrC_C"/>
    <property type="match status" value="1"/>
</dbReference>
<comment type="similarity">
    <text evidence="1">Belongs to the peptidase M81 family.</text>
</comment>
<feature type="domain" description="Microcystin LR degradation protein MlrC C-terminal" evidence="2">
    <location>
        <begin position="309"/>
        <end position="486"/>
    </location>
</feature>
<evidence type="ECO:0000259" key="3">
    <source>
        <dbReference type="Pfam" id="PF07364"/>
    </source>
</evidence>
<dbReference type="Pfam" id="PF07364">
    <property type="entry name" value="DUF1485"/>
    <property type="match status" value="1"/>
</dbReference>
<organism evidence="4 5">
    <name type="scientific">Limobrevibacterium gyesilva</name>
    <dbReference type="NCBI Taxonomy" id="2991712"/>
    <lineage>
        <taxon>Bacteria</taxon>
        <taxon>Pseudomonadati</taxon>
        <taxon>Pseudomonadota</taxon>
        <taxon>Alphaproteobacteria</taxon>
        <taxon>Acetobacterales</taxon>
        <taxon>Acetobacteraceae</taxon>
        <taxon>Limobrevibacterium</taxon>
    </lineage>
</organism>